<proteinExistence type="predicted"/>
<organism evidence="2 3">
    <name type="scientific">Kluyveromyces marxianus</name>
    <name type="common">Yeast</name>
    <name type="synonym">Candida kefyr</name>
    <dbReference type="NCBI Taxonomy" id="4911"/>
    <lineage>
        <taxon>Eukaryota</taxon>
        <taxon>Fungi</taxon>
        <taxon>Dikarya</taxon>
        <taxon>Ascomycota</taxon>
        <taxon>Saccharomycotina</taxon>
        <taxon>Saccharomycetes</taxon>
        <taxon>Saccharomycetales</taxon>
        <taxon>Saccharomycetaceae</taxon>
        <taxon>Kluyveromyces</taxon>
    </lineage>
</organism>
<dbReference type="EMBL" id="CP015054">
    <property type="protein sequence ID" value="QGN13684.1"/>
    <property type="molecule type" value="Genomic_DNA"/>
</dbReference>
<dbReference type="InterPro" id="IPR015069">
    <property type="entry name" value="2H-PEstase_DUF1868"/>
</dbReference>
<keyword evidence="3" id="KW-1185">Reference proteome</keyword>
<dbReference type="InterPro" id="IPR009097">
    <property type="entry name" value="Cyclic_Pdiesterase"/>
</dbReference>
<feature type="domain" description="DUF1868" evidence="1">
    <location>
        <begin position="4"/>
        <end position="99"/>
    </location>
</feature>
<dbReference type="Proteomes" id="UP000422736">
    <property type="component" value="Chromosome 1"/>
</dbReference>
<reference evidence="2 3" key="2">
    <citation type="submission" date="2019-11" db="EMBL/GenBank/DDBJ databases">
        <authorList>
            <person name="Lu H."/>
        </authorList>
    </citation>
    <scope>NUCLEOTIDE SEQUENCE [LARGE SCALE GENOMIC DNA]</scope>
    <source>
        <strain evidence="2 3">FIM1</strain>
    </source>
</reference>
<evidence type="ECO:0000313" key="3">
    <source>
        <dbReference type="Proteomes" id="UP000422736"/>
    </source>
</evidence>
<reference evidence="2 3" key="1">
    <citation type="submission" date="2016-03" db="EMBL/GenBank/DDBJ databases">
        <title>How can Kluyveromyces marxianus grow so fast - potential evolutionary course in Saccharomyces Complex revealed by comparative genomics.</title>
        <authorList>
            <person name="Mo W."/>
            <person name="Lu W."/>
            <person name="Yang X."/>
            <person name="Qi J."/>
            <person name="Lv H."/>
        </authorList>
    </citation>
    <scope>NUCLEOTIDE SEQUENCE [LARGE SCALE GENOMIC DNA]</scope>
    <source>
        <strain evidence="2 3">FIM1</strain>
    </source>
</reference>
<protein>
    <submittedName>
        <fullName evidence="2">Conserved in bacteria</fullName>
    </submittedName>
</protein>
<dbReference type="SUPFAM" id="SSF55144">
    <property type="entry name" value="LigT-like"/>
    <property type="match status" value="1"/>
</dbReference>
<gene>
    <name evidence="2" type="ORF">FIM1_327</name>
</gene>
<evidence type="ECO:0000313" key="2">
    <source>
        <dbReference type="EMBL" id="QGN13684.1"/>
    </source>
</evidence>
<sequence>MSFKFDDDGVVKEFHGNTIICHIPQQTEFFNKLLDFYRFAKRLSFYDKITLLPPSSYHVTIMNCCHEHDRSEGHWPKGIDPDTSMLRCTSHLTNILTSENAATAGSADSELELQVYKPAMSMQLDKPRSINVVMEPSTDSQETRIKQFRDNVSSLTGLIDPSHDSIRFHITLAYINEELTIAETQELTKTINELHKSLAEACPIIKLAAPEFVTFDDMFYFHTVAKLSM</sequence>
<dbReference type="Gene3D" id="3.90.1140.10">
    <property type="entry name" value="Cyclic phosphodiesterase"/>
    <property type="match status" value="1"/>
</dbReference>
<name>A0ABX6ENB0_KLUMA</name>
<dbReference type="Pfam" id="PF08975">
    <property type="entry name" value="2H-phosphodiest"/>
    <property type="match status" value="1"/>
</dbReference>
<evidence type="ECO:0000259" key="1">
    <source>
        <dbReference type="Pfam" id="PF08975"/>
    </source>
</evidence>
<accession>A0ABX6ENB0</accession>